<dbReference type="InterPro" id="IPR002646">
    <property type="entry name" value="PolA_pol_head_dom"/>
</dbReference>
<comment type="cofactor">
    <cofactor evidence="1">
        <name>Mg(2+)</name>
        <dbReference type="ChEBI" id="CHEBI:18420"/>
    </cofactor>
</comment>
<dbReference type="InterPro" id="IPR003607">
    <property type="entry name" value="HD/PDEase_dom"/>
</dbReference>
<dbReference type="InterPro" id="IPR050264">
    <property type="entry name" value="Bact_CCA-adding_enz_type3_sf"/>
</dbReference>
<keyword evidence="5" id="KW-0479">Metal-binding</keyword>
<evidence type="ECO:0000256" key="9">
    <source>
        <dbReference type="SAM" id="Coils"/>
    </source>
</evidence>
<dbReference type="InterPro" id="IPR006675">
    <property type="entry name" value="HDIG_dom"/>
</dbReference>
<keyword evidence="4 13" id="KW-0548">Nucleotidyltransferase</keyword>
<feature type="domain" description="tRNA nucleotidyltransferase/poly(A) polymerase RNA and SrmB- binding" evidence="12">
    <location>
        <begin position="197"/>
        <end position="256"/>
    </location>
</feature>
<evidence type="ECO:0000259" key="11">
    <source>
        <dbReference type="Pfam" id="PF01966"/>
    </source>
</evidence>
<dbReference type="Gene3D" id="1.10.3090.10">
    <property type="entry name" value="cca-adding enzyme, domain 2"/>
    <property type="match status" value="1"/>
</dbReference>
<reference evidence="14" key="1">
    <citation type="submission" date="2009-11" db="EMBL/GenBank/DDBJ databases">
        <title>The complete chromosome 1 of Sphaerobacter thermophilus DSM 20745.</title>
        <authorList>
            <person name="Lucas S."/>
            <person name="Copeland A."/>
            <person name="Lapidus A."/>
            <person name="Glavina del Rio T."/>
            <person name="Dalin E."/>
            <person name="Tice H."/>
            <person name="Bruce D."/>
            <person name="Goodwin L."/>
            <person name="Pitluck S."/>
            <person name="Kyrpides N."/>
            <person name="Mavromatis K."/>
            <person name="Ivanova N."/>
            <person name="Mikhailova N."/>
            <person name="LaButti K.M."/>
            <person name="Clum A."/>
            <person name="Sun H.I."/>
            <person name="Brettin T."/>
            <person name="Detter J.C."/>
            <person name="Han C."/>
            <person name="Larimer F."/>
            <person name="Land M."/>
            <person name="Hauser L."/>
            <person name="Markowitz V."/>
            <person name="Cheng J.F."/>
            <person name="Hugenholtz P."/>
            <person name="Woyke T."/>
            <person name="Wu D."/>
            <person name="Steenblock K."/>
            <person name="Schneider S."/>
            <person name="Pukall R."/>
            <person name="Goeker M."/>
            <person name="Klenk H.P."/>
            <person name="Eisen J.A."/>
        </authorList>
    </citation>
    <scope>NUCLEOTIDE SEQUENCE [LARGE SCALE GENOMIC DNA]</scope>
    <source>
        <strain evidence="14">ATCC 49802 / DSM 20745 / S 6022</strain>
    </source>
</reference>
<dbReference type="SUPFAM" id="SSF81301">
    <property type="entry name" value="Nucleotidyltransferase"/>
    <property type="match status" value="1"/>
</dbReference>
<dbReference type="InterPro" id="IPR006674">
    <property type="entry name" value="HD_domain"/>
</dbReference>
<evidence type="ECO:0000313" key="13">
    <source>
        <dbReference type="EMBL" id="ACZ39870.1"/>
    </source>
</evidence>
<evidence type="ECO:0000313" key="14">
    <source>
        <dbReference type="Proteomes" id="UP000002027"/>
    </source>
</evidence>
<proteinExistence type="inferred from homology"/>
<evidence type="ECO:0000256" key="7">
    <source>
        <dbReference type="ARBA" id="ARBA00022842"/>
    </source>
</evidence>
<dbReference type="SUPFAM" id="SSF81891">
    <property type="entry name" value="Poly A polymerase C-terminal region-like"/>
    <property type="match status" value="1"/>
</dbReference>
<dbReference type="PANTHER" id="PTHR46173:SF1">
    <property type="entry name" value="CCA TRNA NUCLEOTIDYLTRANSFERASE 1, MITOCHONDRIAL"/>
    <property type="match status" value="1"/>
</dbReference>
<dbReference type="GO" id="GO:0016787">
    <property type="term" value="F:hydrolase activity"/>
    <property type="evidence" value="ECO:0007669"/>
    <property type="project" value="UniProtKB-KW"/>
</dbReference>
<dbReference type="PANTHER" id="PTHR46173">
    <property type="entry name" value="CCA TRNA NUCLEOTIDYLTRANSFERASE 1, MITOCHONDRIAL"/>
    <property type="match status" value="1"/>
</dbReference>
<dbReference type="NCBIfam" id="TIGR00277">
    <property type="entry name" value="HDIG"/>
    <property type="match status" value="1"/>
</dbReference>
<name>D1C7Z9_SPHTD</name>
<feature type="coiled-coil region" evidence="9">
    <location>
        <begin position="393"/>
        <end position="420"/>
    </location>
</feature>
<evidence type="ECO:0000259" key="12">
    <source>
        <dbReference type="Pfam" id="PF12627"/>
    </source>
</evidence>
<dbReference type="EMBL" id="CP001823">
    <property type="protein sequence ID" value="ACZ39870.1"/>
    <property type="molecule type" value="Genomic_DNA"/>
</dbReference>
<dbReference type="eggNOG" id="COG0617">
    <property type="taxonomic scope" value="Bacteria"/>
</dbReference>
<dbReference type="GO" id="GO:0046872">
    <property type="term" value="F:metal ion binding"/>
    <property type="evidence" value="ECO:0007669"/>
    <property type="project" value="UniProtKB-KW"/>
</dbReference>
<evidence type="ECO:0000259" key="10">
    <source>
        <dbReference type="Pfam" id="PF01743"/>
    </source>
</evidence>
<dbReference type="GO" id="GO:0000049">
    <property type="term" value="F:tRNA binding"/>
    <property type="evidence" value="ECO:0007669"/>
    <property type="project" value="TreeGrafter"/>
</dbReference>
<dbReference type="KEGG" id="sti:Sthe_2455"/>
<reference evidence="13 14" key="2">
    <citation type="journal article" date="2010" name="Stand. Genomic Sci.">
        <title>Complete genome sequence of Desulfohalobium retbaense type strain (HR(100)).</title>
        <authorList>
            <person name="Spring S."/>
            <person name="Nolan M."/>
            <person name="Lapidus A."/>
            <person name="Glavina Del Rio T."/>
            <person name="Copeland A."/>
            <person name="Tice H."/>
            <person name="Cheng J.F."/>
            <person name="Lucas S."/>
            <person name="Land M."/>
            <person name="Chen F."/>
            <person name="Bruce D."/>
            <person name="Goodwin L."/>
            <person name="Pitluck S."/>
            <person name="Ivanova N."/>
            <person name="Mavromatis K."/>
            <person name="Mikhailova N."/>
            <person name="Pati A."/>
            <person name="Chen A."/>
            <person name="Palaniappan K."/>
            <person name="Hauser L."/>
            <person name="Chang Y.J."/>
            <person name="Jeffries C.D."/>
            <person name="Munk C."/>
            <person name="Kiss H."/>
            <person name="Chain P."/>
            <person name="Han C."/>
            <person name="Brettin T."/>
            <person name="Detter J.C."/>
            <person name="Schuler E."/>
            <person name="Goker M."/>
            <person name="Rohde M."/>
            <person name="Bristow J."/>
            <person name="Eisen J.A."/>
            <person name="Markowitz V."/>
            <person name="Hugenholtz P."/>
            <person name="Kyrpides N.C."/>
            <person name="Klenk H.P."/>
        </authorList>
    </citation>
    <scope>NUCLEOTIDE SEQUENCE [LARGE SCALE GENOMIC DNA]</scope>
    <source>
        <strain evidence="14">ATCC 49802 / DSM 20745 / S 6022</strain>
    </source>
</reference>
<evidence type="ECO:0000256" key="3">
    <source>
        <dbReference type="ARBA" id="ARBA00022694"/>
    </source>
</evidence>
<accession>D1C7Z9</accession>
<comment type="similarity">
    <text evidence="8">Belongs to the tRNA nucleotidyltransferase/poly(A) polymerase family.</text>
</comment>
<dbReference type="HOGENOM" id="CLU_015961_6_1_0"/>
<feature type="domain" description="HD" evidence="11">
    <location>
        <begin position="285"/>
        <end position="387"/>
    </location>
</feature>
<dbReference type="Pfam" id="PF01966">
    <property type="entry name" value="HD"/>
    <property type="match status" value="1"/>
</dbReference>
<sequence length="478" mass="53074">MTEPDRERSVTAAERTGSLLERLPPQMRAITARLGDAFAQHGAELYLVGGSVRDLLLGQPVTDLDFATSAEPELTKAAGAAAGADSVYTVGEQFGTVGFVFDGVSVEITTYREEHYPTPDRRPKVRLGTDLVGDLSRRDFTINAIAVDARDGTVHDPFGGLDDLERRIIRAVGDPKARFAEDPLRILRAARFAAQLDFRVDRRTLAAMRAMGPQLERISRERIAAELNRLLIAPAAARGLALLHETDLLRWVLPEVVPMAEDTGAGRHKDIWLHTLRVVEQSPPRLAVRWAALLHDAAKPMTRSVDARGEVHFFGHERVGADLARKALRRLKQERALIDRVAGLVEMHLRPASYDSTWTDSAVRRLMLEAGDLWDDLLDLAAADVTSARAHRQREAARRIAALREHARRLEEEHALAQLQSPLDGHELMAMFGRPPGRWIGEVKDHLRELVIDGVLAPDDKEGARAEALRWMAEHGDV</sequence>
<evidence type="ECO:0000256" key="1">
    <source>
        <dbReference type="ARBA" id="ARBA00001946"/>
    </source>
</evidence>
<dbReference type="Pfam" id="PF01743">
    <property type="entry name" value="PolyA_pol"/>
    <property type="match status" value="1"/>
</dbReference>
<organism evidence="13 14">
    <name type="scientific">Sphaerobacter thermophilus (strain ATCC 49802 / DSM 20745 / KCCM 41009 / NCIMB 13125 / S 6022)</name>
    <dbReference type="NCBI Taxonomy" id="479434"/>
    <lineage>
        <taxon>Bacteria</taxon>
        <taxon>Pseudomonadati</taxon>
        <taxon>Thermomicrobiota</taxon>
        <taxon>Thermomicrobia</taxon>
        <taxon>Sphaerobacterales</taxon>
        <taxon>Sphaerobacterineae</taxon>
        <taxon>Sphaerobacteraceae</taxon>
        <taxon>Sphaerobacter</taxon>
    </lineage>
</organism>
<dbReference type="Gene3D" id="3.30.460.10">
    <property type="entry name" value="Beta Polymerase, domain 2"/>
    <property type="match status" value="1"/>
</dbReference>
<feature type="domain" description="Poly A polymerase head" evidence="10">
    <location>
        <begin position="45"/>
        <end position="170"/>
    </location>
</feature>
<keyword evidence="9" id="KW-0175">Coiled coil</keyword>
<dbReference type="CDD" id="cd00077">
    <property type="entry name" value="HDc"/>
    <property type="match status" value="1"/>
</dbReference>
<keyword evidence="2 8" id="KW-0808">Transferase</keyword>
<keyword evidence="6" id="KW-0547">Nucleotide-binding</keyword>
<dbReference type="GO" id="GO:0000166">
    <property type="term" value="F:nucleotide binding"/>
    <property type="evidence" value="ECO:0007669"/>
    <property type="project" value="UniProtKB-KW"/>
</dbReference>
<dbReference type="GO" id="GO:0016779">
    <property type="term" value="F:nucleotidyltransferase activity"/>
    <property type="evidence" value="ECO:0007669"/>
    <property type="project" value="UniProtKB-KW"/>
</dbReference>
<dbReference type="AlphaFoldDB" id="D1C7Z9"/>
<dbReference type="InterPro" id="IPR032828">
    <property type="entry name" value="PolyA_RNA-bd"/>
</dbReference>
<dbReference type="InterPro" id="IPR043519">
    <property type="entry name" value="NT_sf"/>
</dbReference>
<evidence type="ECO:0000256" key="5">
    <source>
        <dbReference type="ARBA" id="ARBA00022723"/>
    </source>
</evidence>
<dbReference type="Proteomes" id="UP000002027">
    <property type="component" value="Chromosome 1"/>
</dbReference>
<dbReference type="STRING" id="479434.Sthe_2455"/>
<keyword evidence="14" id="KW-1185">Reference proteome</keyword>
<keyword evidence="3" id="KW-0819">tRNA processing</keyword>
<evidence type="ECO:0000256" key="8">
    <source>
        <dbReference type="RuleBase" id="RU003953"/>
    </source>
</evidence>
<dbReference type="GO" id="GO:0008033">
    <property type="term" value="P:tRNA processing"/>
    <property type="evidence" value="ECO:0007669"/>
    <property type="project" value="UniProtKB-KW"/>
</dbReference>
<keyword evidence="13" id="KW-0378">Hydrolase</keyword>
<dbReference type="Pfam" id="PF12627">
    <property type="entry name" value="PolyA_pol_RNAbd"/>
    <property type="match status" value="1"/>
</dbReference>
<keyword evidence="8" id="KW-0694">RNA-binding</keyword>
<evidence type="ECO:0000256" key="4">
    <source>
        <dbReference type="ARBA" id="ARBA00022695"/>
    </source>
</evidence>
<protein>
    <submittedName>
        <fullName evidence="13">Polynucleotide adenylyltransferase/metal dependent phosphohydrolase</fullName>
    </submittedName>
</protein>
<dbReference type="Gene3D" id="1.10.246.80">
    <property type="match status" value="1"/>
</dbReference>
<gene>
    <name evidence="13" type="ordered locus">Sthe_2455</name>
</gene>
<keyword evidence="7" id="KW-0460">Magnesium</keyword>
<dbReference type="InParanoid" id="D1C7Z9"/>
<evidence type="ECO:0000256" key="6">
    <source>
        <dbReference type="ARBA" id="ARBA00022741"/>
    </source>
</evidence>
<dbReference type="CDD" id="cd05398">
    <property type="entry name" value="NT_ClassII-CCAase"/>
    <property type="match status" value="1"/>
</dbReference>
<evidence type="ECO:0000256" key="2">
    <source>
        <dbReference type="ARBA" id="ARBA00022679"/>
    </source>
</evidence>
<dbReference type="RefSeq" id="WP_012872910.1">
    <property type="nucleotide sequence ID" value="NC_013523.1"/>
</dbReference>